<name>A0A3M9XUT1_9HYPH</name>
<feature type="domain" description="HTH araC/xylS-type" evidence="4">
    <location>
        <begin position="17"/>
        <end position="116"/>
    </location>
</feature>
<keyword evidence="1" id="KW-0805">Transcription regulation</keyword>
<dbReference type="SMART" id="SM00871">
    <property type="entry name" value="AraC_E_bind"/>
    <property type="match status" value="1"/>
</dbReference>
<evidence type="ECO:0000256" key="1">
    <source>
        <dbReference type="ARBA" id="ARBA00023015"/>
    </source>
</evidence>
<dbReference type="InterPro" id="IPR018062">
    <property type="entry name" value="HTH_AraC-typ_CS"/>
</dbReference>
<dbReference type="InterPro" id="IPR018060">
    <property type="entry name" value="HTH_AraC"/>
</dbReference>
<dbReference type="PROSITE" id="PS01124">
    <property type="entry name" value="HTH_ARAC_FAMILY_2"/>
    <property type="match status" value="1"/>
</dbReference>
<dbReference type="InterPro" id="IPR029442">
    <property type="entry name" value="GyrI-like"/>
</dbReference>
<dbReference type="InterPro" id="IPR011256">
    <property type="entry name" value="Reg_factor_effector_dom_sf"/>
</dbReference>
<proteinExistence type="predicted"/>
<gene>
    <name evidence="5" type="ORF">D1O30_15720</name>
</gene>
<dbReference type="OrthoDB" id="9816011at2"/>
<keyword evidence="6" id="KW-1185">Reference proteome</keyword>
<dbReference type="SUPFAM" id="SSF55136">
    <property type="entry name" value="Probable bacterial effector-binding domain"/>
    <property type="match status" value="1"/>
</dbReference>
<evidence type="ECO:0000313" key="5">
    <source>
        <dbReference type="EMBL" id="RNJ50818.1"/>
    </source>
</evidence>
<dbReference type="RefSeq" id="WP_123176729.1">
    <property type="nucleotide sequence ID" value="NZ_QWDD01000001.1"/>
</dbReference>
<dbReference type="Pfam" id="PF12833">
    <property type="entry name" value="HTH_18"/>
    <property type="match status" value="1"/>
</dbReference>
<keyword evidence="3" id="KW-0804">Transcription</keyword>
<evidence type="ECO:0000313" key="6">
    <source>
        <dbReference type="Proteomes" id="UP000268623"/>
    </source>
</evidence>
<dbReference type="SMART" id="SM00342">
    <property type="entry name" value="HTH_ARAC"/>
    <property type="match status" value="1"/>
</dbReference>
<comment type="caution">
    <text evidence="5">The sequence shown here is derived from an EMBL/GenBank/DDBJ whole genome shotgun (WGS) entry which is preliminary data.</text>
</comment>
<dbReference type="PANTHER" id="PTHR40055">
    <property type="entry name" value="TRANSCRIPTIONAL REGULATOR YGIV-RELATED"/>
    <property type="match status" value="1"/>
</dbReference>
<dbReference type="PROSITE" id="PS00041">
    <property type="entry name" value="HTH_ARAC_FAMILY_1"/>
    <property type="match status" value="1"/>
</dbReference>
<evidence type="ECO:0000256" key="3">
    <source>
        <dbReference type="ARBA" id="ARBA00023163"/>
    </source>
</evidence>
<dbReference type="InterPro" id="IPR010499">
    <property type="entry name" value="AraC_E-bd"/>
</dbReference>
<sequence length="293" mass="33362">METTTRSKEPVYARRINRVLDYIDKHLDEELTIDVLSDVANFSKFHFHRQFSQNCGISLSRYVQFMRLKRASYRLAFNPTAPIIDVALDSGFENPESFSRAFKAAFGQTPSAFRKTPDWASWSVRSRISLPPSERTKDMDVKIIDVEPILVAALEHRGAPALLNDSVQRFIAWRKSSGLSPVSQCETYGVPYNDPNATPPEEFRFDICASAPAPVPANEHGVVTKTIPGGRCAMTVHAGSRDRIDESVYALYRDWLPDSGEELRDFPVYFHYLNLDHDTPEHRHLTEIYLPLK</sequence>
<dbReference type="GO" id="GO:0043565">
    <property type="term" value="F:sequence-specific DNA binding"/>
    <property type="evidence" value="ECO:0007669"/>
    <property type="project" value="InterPro"/>
</dbReference>
<reference evidence="5 6" key="1">
    <citation type="submission" date="2018-08" db="EMBL/GenBank/DDBJ databases">
        <title>Genome sequence of Methylocystis hirsuta CSC1, a methanotroph able to accumulate PHAs.</title>
        <authorList>
            <person name="Bordel S."/>
            <person name="Rodriguez E."/>
            <person name="Gancedo J."/>
            <person name="Munoz R."/>
        </authorList>
    </citation>
    <scope>NUCLEOTIDE SEQUENCE [LARGE SCALE GENOMIC DNA]</scope>
    <source>
        <strain evidence="5 6">CSC1</strain>
    </source>
</reference>
<evidence type="ECO:0000256" key="2">
    <source>
        <dbReference type="ARBA" id="ARBA00023125"/>
    </source>
</evidence>
<accession>A0A3M9XUT1</accession>
<dbReference type="Gene3D" id="1.10.10.60">
    <property type="entry name" value="Homeodomain-like"/>
    <property type="match status" value="2"/>
</dbReference>
<dbReference type="SUPFAM" id="SSF46689">
    <property type="entry name" value="Homeodomain-like"/>
    <property type="match status" value="2"/>
</dbReference>
<dbReference type="Gene3D" id="3.20.80.10">
    <property type="entry name" value="Regulatory factor, effector binding domain"/>
    <property type="match status" value="1"/>
</dbReference>
<dbReference type="Proteomes" id="UP000268623">
    <property type="component" value="Unassembled WGS sequence"/>
</dbReference>
<dbReference type="EMBL" id="QWDD01000001">
    <property type="protein sequence ID" value="RNJ50818.1"/>
    <property type="molecule type" value="Genomic_DNA"/>
</dbReference>
<dbReference type="AlphaFoldDB" id="A0A3M9XUT1"/>
<dbReference type="PRINTS" id="PR00032">
    <property type="entry name" value="HTHARAC"/>
</dbReference>
<dbReference type="GO" id="GO:0003700">
    <property type="term" value="F:DNA-binding transcription factor activity"/>
    <property type="evidence" value="ECO:0007669"/>
    <property type="project" value="InterPro"/>
</dbReference>
<protein>
    <submittedName>
        <fullName evidence="5">Helix-turn-helix domain-containing protein</fullName>
    </submittedName>
</protein>
<keyword evidence="2" id="KW-0238">DNA-binding</keyword>
<dbReference type="InterPro" id="IPR050908">
    <property type="entry name" value="SmbC-like"/>
</dbReference>
<dbReference type="InterPro" id="IPR009057">
    <property type="entry name" value="Homeodomain-like_sf"/>
</dbReference>
<dbReference type="InterPro" id="IPR020449">
    <property type="entry name" value="Tscrpt_reg_AraC-type_HTH"/>
</dbReference>
<dbReference type="PANTHER" id="PTHR40055:SF1">
    <property type="entry name" value="TRANSCRIPTIONAL REGULATOR YGIV-RELATED"/>
    <property type="match status" value="1"/>
</dbReference>
<organism evidence="5 6">
    <name type="scientific">Methylocystis hirsuta</name>
    <dbReference type="NCBI Taxonomy" id="369798"/>
    <lineage>
        <taxon>Bacteria</taxon>
        <taxon>Pseudomonadati</taxon>
        <taxon>Pseudomonadota</taxon>
        <taxon>Alphaproteobacteria</taxon>
        <taxon>Hyphomicrobiales</taxon>
        <taxon>Methylocystaceae</taxon>
        <taxon>Methylocystis</taxon>
    </lineage>
</organism>
<dbReference type="Pfam" id="PF06445">
    <property type="entry name" value="GyrI-like"/>
    <property type="match status" value="1"/>
</dbReference>
<evidence type="ECO:0000259" key="4">
    <source>
        <dbReference type="PROSITE" id="PS01124"/>
    </source>
</evidence>